<keyword evidence="1" id="KW-0812">Transmembrane</keyword>
<keyword evidence="1" id="KW-0472">Membrane</keyword>
<comment type="caution">
    <text evidence="2">The sequence shown here is derived from an EMBL/GenBank/DDBJ whole genome shotgun (WGS) entry which is preliminary data.</text>
</comment>
<evidence type="ECO:0000313" key="3">
    <source>
        <dbReference type="Proteomes" id="UP001600165"/>
    </source>
</evidence>
<organism evidence="2 3">
    <name type="scientific">Almyronema epifaneia S1</name>
    <dbReference type="NCBI Taxonomy" id="2991925"/>
    <lineage>
        <taxon>Bacteria</taxon>
        <taxon>Bacillati</taxon>
        <taxon>Cyanobacteriota</taxon>
        <taxon>Cyanophyceae</taxon>
        <taxon>Nodosilineales</taxon>
        <taxon>Nodosilineaceae</taxon>
        <taxon>Almyronema</taxon>
        <taxon>Almyronema epifaneia</taxon>
    </lineage>
</organism>
<dbReference type="EMBL" id="JBHZOL010000088">
    <property type="protein sequence ID" value="MFE4107645.1"/>
    <property type="molecule type" value="Genomic_DNA"/>
</dbReference>
<feature type="transmembrane region" description="Helical" evidence="1">
    <location>
        <begin position="175"/>
        <end position="195"/>
    </location>
</feature>
<reference evidence="2 3" key="1">
    <citation type="submission" date="2024-10" db="EMBL/GenBank/DDBJ databases">
        <authorList>
            <person name="Ratan Roy A."/>
            <person name="Morales Sandoval P.H."/>
            <person name="De Los Santos Villalobos S."/>
            <person name="Chakraborty S."/>
            <person name="Mukherjee J."/>
        </authorList>
    </citation>
    <scope>NUCLEOTIDE SEQUENCE [LARGE SCALE GENOMIC DNA]</scope>
    <source>
        <strain evidence="2 3">S1</strain>
    </source>
</reference>
<sequence length="215" mass="23076">MASPKLSTSRVLTADRPLSVAERGRTSRSSRIVASLLLDIAWILAATAIAYGLSSAIALVADLGIGSTLSMASIQWISTFVTLASALLFMFQDLVRLFSRRLYLPLEYSATKASSIYWQRLQVSLLAISFSLILIVVGIAFPRMVLVSRLFIATVFALTILAVRKSIPVAKAGFITSAGIFVATVITIFVVKVTLGSEAKSGSLTYPAPQSERLS</sequence>
<accession>A0ABW6IHG9</accession>
<protein>
    <submittedName>
        <fullName evidence="2">Uncharacterized protein</fullName>
    </submittedName>
</protein>
<feature type="transmembrane region" description="Helical" evidence="1">
    <location>
        <begin position="73"/>
        <end position="91"/>
    </location>
</feature>
<evidence type="ECO:0000256" key="1">
    <source>
        <dbReference type="SAM" id="Phobius"/>
    </source>
</evidence>
<gene>
    <name evidence="2" type="ORF">ACFVKH_15230</name>
</gene>
<feature type="transmembrane region" description="Helical" evidence="1">
    <location>
        <begin position="146"/>
        <end position="163"/>
    </location>
</feature>
<dbReference type="Proteomes" id="UP001600165">
    <property type="component" value="Unassembled WGS sequence"/>
</dbReference>
<feature type="transmembrane region" description="Helical" evidence="1">
    <location>
        <begin position="32"/>
        <end position="53"/>
    </location>
</feature>
<keyword evidence="3" id="KW-1185">Reference proteome</keyword>
<dbReference type="RefSeq" id="WP_377966556.1">
    <property type="nucleotide sequence ID" value="NZ_JBHZOL010000088.1"/>
</dbReference>
<feature type="transmembrane region" description="Helical" evidence="1">
    <location>
        <begin position="121"/>
        <end position="140"/>
    </location>
</feature>
<proteinExistence type="predicted"/>
<keyword evidence="1" id="KW-1133">Transmembrane helix</keyword>
<evidence type="ECO:0000313" key="2">
    <source>
        <dbReference type="EMBL" id="MFE4107645.1"/>
    </source>
</evidence>
<name>A0ABW6IHG9_9CYAN</name>